<comment type="caution">
    <text evidence="2">The sequence shown here is derived from an EMBL/GenBank/DDBJ whole genome shotgun (WGS) entry which is preliminary data.</text>
</comment>
<dbReference type="EMBL" id="LMTZ01000013">
    <property type="protein sequence ID" value="KST69760.1"/>
    <property type="molecule type" value="Genomic_DNA"/>
</dbReference>
<evidence type="ECO:0000313" key="3">
    <source>
        <dbReference type="EMBL" id="KST69760.1"/>
    </source>
</evidence>
<evidence type="ECO:0000259" key="1">
    <source>
        <dbReference type="Pfam" id="PF07460"/>
    </source>
</evidence>
<dbReference type="InterPro" id="IPR003611">
    <property type="entry name" value="NUMOD3"/>
</dbReference>
<dbReference type="AlphaFoldDB" id="A0A0V7ZSG6"/>
<reference evidence="2 4" key="1">
    <citation type="journal article" date="2015" name="Genome Announc.">
        <title>Draft Genome of the Euendolithic (true boring) Cyanobacterium Mastigocoleus testarum strain BC008.</title>
        <authorList>
            <person name="Guida B.S."/>
            <person name="Garcia-Pichel F."/>
        </authorList>
    </citation>
    <scope>NUCLEOTIDE SEQUENCE [LARGE SCALE GENOMIC DNA]</scope>
    <source>
        <strain evidence="2 4">BC008</strain>
    </source>
</reference>
<feature type="domain" description="Nuclease associated modular" evidence="1">
    <location>
        <begin position="98"/>
        <end position="117"/>
    </location>
</feature>
<dbReference type="Gene3D" id="3.40.91.30">
    <property type="match status" value="1"/>
</dbReference>
<dbReference type="Proteomes" id="UP000053372">
    <property type="component" value="Unassembled WGS sequence"/>
</dbReference>
<sequence length="292" mass="33916">MNIDWTYEHKTYVLSNGVRYKPDFLLLENEEFVEIKGIFNFENDLPKIQQFESDYNVKVTILQEKDLRKLIKPTPFVFEHLKQEWKSRTKVRGMDSFGKRNPMFGVTQSESTKAKIRAKAKARFANPVFKEKFLNSPKRKAYHLSRQGRKTGPLVPRIILSCEMCHKNFEVLPHKVSQRKFCSKHCSVEAQHGKTTLTDPGIQALAHSFALENSEKIFSVKLNKLKQLFQPLWDSIAKEYKILDIRTISKIVVGKPCSRKDFLYYLRSYVQNVRGTTANQEAVELGDKKPLG</sequence>
<keyword evidence="4" id="KW-1185">Reference proteome</keyword>
<dbReference type="Pfam" id="PF07460">
    <property type="entry name" value="NUMOD3"/>
    <property type="match status" value="1"/>
</dbReference>
<evidence type="ECO:0000313" key="4">
    <source>
        <dbReference type="Proteomes" id="UP000053372"/>
    </source>
</evidence>
<accession>A0A0V7ZSG6</accession>
<name>A0A0V7ZSG6_9CYAN</name>
<dbReference type="GO" id="GO:0003677">
    <property type="term" value="F:DNA binding"/>
    <property type="evidence" value="ECO:0007669"/>
    <property type="project" value="InterPro"/>
</dbReference>
<dbReference type="EMBL" id="LMTZ01000086">
    <property type="protein sequence ID" value="KST67604.1"/>
    <property type="molecule type" value="Genomic_DNA"/>
</dbReference>
<proteinExistence type="predicted"/>
<organism evidence="2 4">
    <name type="scientific">Mastigocoleus testarum BC008</name>
    <dbReference type="NCBI Taxonomy" id="371196"/>
    <lineage>
        <taxon>Bacteria</taxon>
        <taxon>Bacillati</taxon>
        <taxon>Cyanobacteriota</taxon>
        <taxon>Cyanophyceae</taxon>
        <taxon>Nostocales</taxon>
        <taxon>Hapalosiphonaceae</taxon>
        <taxon>Mastigocoleus</taxon>
    </lineage>
</organism>
<protein>
    <recommendedName>
        <fullName evidence="1">Nuclease associated modular domain-containing protein</fullName>
    </recommendedName>
</protein>
<gene>
    <name evidence="2" type="ORF">BC008_30890</name>
    <name evidence="3" type="ORF">BC008_35960</name>
</gene>
<evidence type="ECO:0000313" key="2">
    <source>
        <dbReference type="EMBL" id="KST67604.1"/>
    </source>
</evidence>